<gene>
    <name evidence="1" type="ORF">MLD38_012486</name>
</gene>
<reference evidence="2" key="1">
    <citation type="journal article" date="2023" name="Front. Plant Sci.">
        <title>Chromosomal-level genome assembly of Melastoma candidum provides insights into trichome evolution.</title>
        <authorList>
            <person name="Zhong Y."/>
            <person name="Wu W."/>
            <person name="Sun C."/>
            <person name="Zou P."/>
            <person name="Liu Y."/>
            <person name="Dai S."/>
            <person name="Zhou R."/>
        </authorList>
    </citation>
    <scope>NUCLEOTIDE SEQUENCE [LARGE SCALE GENOMIC DNA]</scope>
</reference>
<dbReference type="Proteomes" id="UP001057402">
    <property type="component" value="Chromosome 4"/>
</dbReference>
<accession>A0ACB9R6H9</accession>
<name>A0ACB9R6H9_9MYRT</name>
<keyword evidence="2" id="KW-1185">Reference proteome</keyword>
<comment type="caution">
    <text evidence="1">The sequence shown here is derived from an EMBL/GenBank/DDBJ whole genome shotgun (WGS) entry which is preliminary data.</text>
</comment>
<evidence type="ECO:0000313" key="2">
    <source>
        <dbReference type="Proteomes" id="UP001057402"/>
    </source>
</evidence>
<protein>
    <submittedName>
        <fullName evidence="1">Uncharacterized protein</fullName>
    </submittedName>
</protein>
<organism evidence="1 2">
    <name type="scientific">Melastoma candidum</name>
    <dbReference type="NCBI Taxonomy" id="119954"/>
    <lineage>
        <taxon>Eukaryota</taxon>
        <taxon>Viridiplantae</taxon>
        <taxon>Streptophyta</taxon>
        <taxon>Embryophyta</taxon>
        <taxon>Tracheophyta</taxon>
        <taxon>Spermatophyta</taxon>
        <taxon>Magnoliopsida</taxon>
        <taxon>eudicotyledons</taxon>
        <taxon>Gunneridae</taxon>
        <taxon>Pentapetalae</taxon>
        <taxon>rosids</taxon>
        <taxon>malvids</taxon>
        <taxon>Myrtales</taxon>
        <taxon>Melastomataceae</taxon>
        <taxon>Melastomatoideae</taxon>
        <taxon>Melastomateae</taxon>
        <taxon>Melastoma</taxon>
    </lineage>
</organism>
<dbReference type="EMBL" id="CM042883">
    <property type="protein sequence ID" value="KAI4374500.1"/>
    <property type="molecule type" value="Genomic_DNA"/>
</dbReference>
<sequence>MGVPEEDDDDFVFFGTPIETEEGLSSRKKKAVAESSGQLRSLPSWKQEVRDEEGRRRFHGAFTGGYSAGYYNTVGSKEGWTPQSFTSSRKNRAEVKQQNILNFLDDDEKSELEGRSLSTSSRFDTFGFTAAEHARKQAEKEQQHRHSAIPGPIPDEIVLPVSESIGVKLLKKMGWRQGHSIKASHPQSIHDVHREARKAFLALATEEAKDDVLDSDPLKVDHDNIIALPEEEKIRPSESTPVYILNPKQDLHGLGYDPYIHAPEFRAKKHMHASGGREYGYSGSRRDQLLDLKRKSSAPGFGIGALEELDVEDEDVYTSGFDFETSVVEEVEEASRPSLDMPDKPRLTGKDNGVIHGFRLASNSDFMSQRFHPPEIPKDFVPLHKFSQPIEANLALYDPPPPEVPPPDDSYVKLLIDGLATLVARSGKLFEDLSREKHQDNPLFGFLNGGNFHEYYARKVWEVKQKDNRAKPQLERKSRSTQNMTADHRGRILGESPLGRSKTVVSSLDVDIKFPTTLVDTFTKPTVSADLLDVAKPFKNDPAKQERFEQFLREKYHGGLRSTESGLASNLTESARARERLDFEAAAEAIEKGQSGAAKNVSSTSSSALQFTSAGVEGTSVQDENLIKNVYPKREEFQWRPLPILCKRFDLVDPYMGKPPPAPRIRSKTDALFFLPNFEVVKKVDESAGVIKMDLSTTPENKKANEKEPEIEVEAENVERPVDLYKAIFSDDSEEEVDHSISIAEDPERKGQAASATLNRLMAGDFLESLGKELGLEVPADQPVLPNIARTSGQRGGIANADAGDNETPGLNEKQSLFNVLTDNKSVEQSVEINGRGVPEGSRTAADYREDGPPSSLEGEIIRKSSKRRKYSSDSSEEERRRKGSDRKQYNSNSDSDVSSDYHDRSHSSSRKKRRDRESSESRRHRSRKHSKQRKNRDRESTERSSRRTREKR</sequence>
<evidence type="ECO:0000313" key="1">
    <source>
        <dbReference type="EMBL" id="KAI4374500.1"/>
    </source>
</evidence>
<proteinExistence type="predicted"/>